<dbReference type="EMBL" id="FOXX01000001">
    <property type="protein sequence ID" value="SFQ24359.1"/>
    <property type="molecule type" value="Genomic_DNA"/>
</dbReference>
<dbReference type="InterPro" id="IPR036412">
    <property type="entry name" value="HAD-like_sf"/>
</dbReference>
<proteinExistence type="predicted"/>
<accession>A0A1I5WXD9</accession>
<protein>
    <recommendedName>
        <fullName evidence="3">Phosphoglycolate phosphatase</fullName>
    </recommendedName>
</protein>
<dbReference type="NCBIfam" id="TIGR01484">
    <property type="entry name" value="HAD-SF-IIB"/>
    <property type="match status" value="1"/>
</dbReference>
<dbReference type="InterPro" id="IPR023214">
    <property type="entry name" value="HAD_sf"/>
</dbReference>
<gene>
    <name evidence="1" type="ORF">SAMN02745910_00797</name>
</gene>
<evidence type="ECO:0000313" key="2">
    <source>
        <dbReference type="Proteomes" id="UP000182762"/>
    </source>
</evidence>
<keyword evidence="2" id="KW-1185">Reference proteome</keyword>
<dbReference type="PANTHER" id="PTHR10000:SF55">
    <property type="entry name" value="5-AMINO-6-(5-PHOSPHO-D-RIBITYLAMINO)URACIL PHOSPHATASE YCSE"/>
    <property type="match status" value="1"/>
</dbReference>
<dbReference type="RefSeq" id="WP_061802216.1">
    <property type="nucleotide sequence ID" value="NZ_FOXX01000001.1"/>
</dbReference>
<dbReference type="InterPro" id="IPR006379">
    <property type="entry name" value="HAD-SF_hydro_IIB"/>
</dbReference>
<dbReference type="PANTHER" id="PTHR10000">
    <property type="entry name" value="PHOSPHOSERINE PHOSPHATASE"/>
    <property type="match status" value="1"/>
</dbReference>
<evidence type="ECO:0008006" key="3">
    <source>
        <dbReference type="Google" id="ProtNLM"/>
    </source>
</evidence>
<evidence type="ECO:0000313" key="1">
    <source>
        <dbReference type="EMBL" id="SFQ24359.1"/>
    </source>
</evidence>
<name>A0A1I5WXD9_9BACI</name>
<dbReference type="CDD" id="cd07516">
    <property type="entry name" value="HAD_Pase"/>
    <property type="match status" value="1"/>
</dbReference>
<sequence>MKNSIKLIALDMDGTLLDNEQNVSSQNKEAIKLAKQQGIPTVLSTGRSLLTCREYAESLELSSFLVTSNGSEIWDSSFKLVDRNLIEHAHIEKLWELKQKYNIYFWASTTERLWREEFPDKIVEHEWLKFGFDIPDDSIRKAVLGELQESKQLEITNSSPTNIEINAVGINKAKALMKVCERLDITMDNVIAMGDSLNDIAMIEEAGVGVAMGNAQEVVKEKADWITSPNIENGVAKAIHHWVLS</sequence>
<dbReference type="SFLD" id="SFLDG01140">
    <property type="entry name" value="C2.B:_Phosphomannomutase_and_P"/>
    <property type="match status" value="1"/>
</dbReference>
<reference evidence="1 2" key="1">
    <citation type="submission" date="2016-10" db="EMBL/GenBank/DDBJ databases">
        <authorList>
            <person name="Varghese N."/>
            <person name="Submissions S."/>
        </authorList>
    </citation>
    <scope>NUCLEOTIDE SEQUENCE [LARGE SCALE GENOMIC DNA]</scope>
    <source>
        <strain evidence="1 2">DSM 13796</strain>
    </source>
</reference>
<dbReference type="PROSITE" id="PS01229">
    <property type="entry name" value="COF_2"/>
    <property type="match status" value="1"/>
</dbReference>
<dbReference type="GeneID" id="93709551"/>
<organism evidence="1 2">
    <name type="scientific">Priestia endophytica DSM 13796</name>
    <dbReference type="NCBI Taxonomy" id="1121089"/>
    <lineage>
        <taxon>Bacteria</taxon>
        <taxon>Bacillati</taxon>
        <taxon>Bacillota</taxon>
        <taxon>Bacilli</taxon>
        <taxon>Bacillales</taxon>
        <taxon>Bacillaceae</taxon>
        <taxon>Priestia</taxon>
    </lineage>
</organism>
<dbReference type="Gene3D" id="3.40.50.1000">
    <property type="entry name" value="HAD superfamily/HAD-like"/>
    <property type="match status" value="2"/>
</dbReference>
<comment type="caution">
    <text evidence="1">The sequence shown here is derived from an EMBL/GenBank/DDBJ whole genome shotgun (WGS) entry which is preliminary data.</text>
</comment>
<dbReference type="Pfam" id="PF08282">
    <property type="entry name" value="Hydrolase_3"/>
    <property type="match status" value="2"/>
</dbReference>
<dbReference type="SUPFAM" id="SSF56784">
    <property type="entry name" value="HAD-like"/>
    <property type="match status" value="1"/>
</dbReference>
<dbReference type="Proteomes" id="UP000182762">
    <property type="component" value="Unassembled WGS sequence"/>
</dbReference>
<dbReference type="Gene3D" id="3.30.1240.10">
    <property type="match status" value="2"/>
</dbReference>
<dbReference type="PRINTS" id="PR00119">
    <property type="entry name" value="CATATPASE"/>
</dbReference>
<dbReference type="SFLD" id="SFLDS00003">
    <property type="entry name" value="Haloacid_Dehalogenase"/>
    <property type="match status" value="1"/>
</dbReference>